<dbReference type="SUPFAM" id="SSF50022">
    <property type="entry name" value="ISP domain"/>
    <property type="match status" value="1"/>
</dbReference>
<evidence type="ECO:0000256" key="4">
    <source>
        <dbReference type="ARBA" id="ARBA00023014"/>
    </source>
</evidence>
<dbReference type="Gene3D" id="3.50.50.60">
    <property type="entry name" value="FAD/NAD(P)-binding domain"/>
    <property type="match status" value="1"/>
</dbReference>
<keyword evidence="1" id="KW-0001">2Fe-2S</keyword>
<proteinExistence type="predicted"/>
<dbReference type="Gene3D" id="3.30.9.10">
    <property type="entry name" value="D-Amino Acid Oxidase, subunit A, domain 2"/>
    <property type="match status" value="1"/>
</dbReference>
<evidence type="ECO:0000256" key="5">
    <source>
        <dbReference type="ARBA" id="ARBA00023157"/>
    </source>
</evidence>
<evidence type="ECO:0000256" key="3">
    <source>
        <dbReference type="ARBA" id="ARBA00023004"/>
    </source>
</evidence>
<dbReference type="Pfam" id="PF01266">
    <property type="entry name" value="DAO"/>
    <property type="match status" value="1"/>
</dbReference>
<dbReference type="Proteomes" id="UP001431209">
    <property type="component" value="Unassembled WGS sequence"/>
</dbReference>
<dbReference type="SUPFAM" id="SSF51905">
    <property type="entry name" value="FAD/NAD(P)-binding domain"/>
    <property type="match status" value="1"/>
</dbReference>
<dbReference type="PANTHER" id="PTHR13847">
    <property type="entry name" value="SARCOSINE DEHYDROGENASE-RELATED"/>
    <property type="match status" value="1"/>
</dbReference>
<keyword evidence="5" id="KW-1015">Disulfide bond</keyword>
<dbReference type="PRINTS" id="PR00162">
    <property type="entry name" value="RIESKE"/>
</dbReference>
<comment type="caution">
    <text evidence="7">The sequence shown here is derived from an EMBL/GenBank/DDBJ whole genome shotgun (WGS) entry which is preliminary data.</text>
</comment>
<feature type="domain" description="Rieske" evidence="6">
    <location>
        <begin position="445"/>
        <end position="527"/>
    </location>
</feature>
<organism evidence="7 8">
    <name type="scientific">Acrasis kona</name>
    <dbReference type="NCBI Taxonomy" id="1008807"/>
    <lineage>
        <taxon>Eukaryota</taxon>
        <taxon>Discoba</taxon>
        <taxon>Heterolobosea</taxon>
        <taxon>Tetramitia</taxon>
        <taxon>Eutetramitia</taxon>
        <taxon>Acrasidae</taxon>
        <taxon>Acrasis</taxon>
    </lineage>
</organism>
<evidence type="ECO:0000256" key="2">
    <source>
        <dbReference type="ARBA" id="ARBA00022723"/>
    </source>
</evidence>
<name>A0AAW2Z2H1_9EUKA</name>
<dbReference type="GO" id="GO:0016020">
    <property type="term" value="C:membrane"/>
    <property type="evidence" value="ECO:0007669"/>
    <property type="project" value="InterPro"/>
</dbReference>
<gene>
    <name evidence="7" type="ORF">AKO1_014618</name>
</gene>
<evidence type="ECO:0000259" key="6">
    <source>
        <dbReference type="PROSITE" id="PS51296"/>
    </source>
</evidence>
<dbReference type="Pfam" id="PF00355">
    <property type="entry name" value="Rieske"/>
    <property type="match status" value="1"/>
</dbReference>
<reference evidence="7 8" key="1">
    <citation type="submission" date="2024-03" db="EMBL/GenBank/DDBJ databases">
        <title>The Acrasis kona genome and developmental transcriptomes reveal deep origins of eukaryotic multicellular pathways.</title>
        <authorList>
            <person name="Sheikh S."/>
            <person name="Fu C.-J."/>
            <person name="Brown M.W."/>
            <person name="Baldauf S.L."/>
        </authorList>
    </citation>
    <scope>NUCLEOTIDE SEQUENCE [LARGE SCALE GENOMIC DNA]</scope>
    <source>
        <strain evidence="7 8">ATCC MYA-3509</strain>
    </source>
</reference>
<keyword evidence="3" id="KW-0408">Iron</keyword>
<dbReference type="PROSITE" id="PS51296">
    <property type="entry name" value="RIESKE"/>
    <property type="match status" value="1"/>
</dbReference>
<accession>A0AAW2Z2H1</accession>
<dbReference type="PANTHER" id="PTHR13847:SF281">
    <property type="entry name" value="FAD DEPENDENT OXIDOREDUCTASE DOMAIN-CONTAINING PROTEIN"/>
    <property type="match status" value="1"/>
</dbReference>
<sequence length="554" mass="61405">MSSTKVDTEGYSTKTSGQLSTVWLDDNKAPSFQPLSTNIDVDVCVVGGGIAGITTAYLLQKEGKKVALLEDGELCSGETGRTTAHLMGWYDDNYHLIKKKHGTKGAALIAQATLQAIDLIEDISKTENINCNFQRVDGYYFLTPEDAQNDPTKIDEEFKASQEAGYPVKIVANSPIKSYHTGPSIVFEKSAQFDPLKYLFGVAQVFAKNGGQIYTMTRGTEFNGGEGAHVKTEKGHIVKCGHIVVCTNSPVNAGFSTHNFQEPYRSYVVCGEIDKDVVPQAMFWDSDDPYHYARLQYLNKDLKQGEKNILIIGGEDHRVGVQHHDQEYIEQRYTELEKWARERWPEMGKITSKWSGQVQEPCDGLPLIGRAPADKENVLYISGDSGQGMTTCSFGAMLIRDMILQRNNPLQDLLHPGRAMLSAPEELIKHNLGTFKEYLQWLSRSDVADVEDILPDHGAVMRRDGEFTKVACYRDCDGCLHEFSAVCTHLGGIVAWNESEKSFDCGCHGSRFDKYGKVVMGPANKDLSPINDNAKKAQQACGHSGQVKIHDAKL</sequence>
<keyword evidence="2" id="KW-0479">Metal-binding</keyword>
<dbReference type="InterPro" id="IPR036922">
    <property type="entry name" value="Rieske_2Fe-2S_sf"/>
</dbReference>
<dbReference type="GO" id="GO:0051537">
    <property type="term" value="F:2 iron, 2 sulfur cluster binding"/>
    <property type="evidence" value="ECO:0007669"/>
    <property type="project" value="UniProtKB-KW"/>
</dbReference>
<evidence type="ECO:0000313" key="8">
    <source>
        <dbReference type="Proteomes" id="UP001431209"/>
    </source>
</evidence>
<dbReference type="InterPro" id="IPR017941">
    <property type="entry name" value="Rieske_2Fe-2S"/>
</dbReference>
<dbReference type="AlphaFoldDB" id="A0AAW2Z2H1"/>
<dbReference type="InterPro" id="IPR005805">
    <property type="entry name" value="Rieske_Fe-S_prot_C"/>
</dbReference>
<dbReference type="EMBL" id="JAOPGA020000947">
    <property type="protein sequence ID" value="KAL0483301.1"/>
    <property type="molecule type" value="Genomic_DNA"/>
</dbReference>
<dbReference type="Gene3D" id="2.102.10.10">
    <property type="entry name" value="Rieske [2Fe-2S] iron-sulphur domain"/>
    <property type="match status" value="1"/>
</dbReference>
<dbReference type="GO" id="GO:0046872">
    <property type="term" value="F:metal ion binding"/>
    <property type="evidence" value="ECO:0007669"/>
    <property type="project" value="UniProtKB-KW"/>
</dbReference>
<dbReference type="GO" id="GO:0005737">
    <property type="term" value="C:cytoplasm"/>
    <property type="evidence" value="ECO:0007669"/>
    <property type="project" value="TreeGrafter"/>
</dbReference>
<keyword evidence="8" id="KW-1185">Reference proteome</keyword>
<evidence type="ECO:0000313" key="7">
    <source>
        <dbReference type="EMBL" id="KAL0483301.1"/>
    </source>
</evidence>
<dbReference type="InterPro" id="IPR006076">
    <property type="entry name" value="FAD-dep_OxRdtase"/>
</dbReference>
<protein>
    <submittedName>
        <fullName evidence="7">Rieske 2Fe-2S iron-sulfur protein</fullName>
    </submittedName>
</protein>
<dbReference type="InterPro" id="IPR036188">
    <property type="entry name" value="FAD/NAD-bd_sf"/>
</dbReference>
<keyword evidence="4" id="KW-0411">Iron-sulfur</keyword>
<evidence type="ECO:0000256" key="1">
    <source>
        <dbReference type="ARBA" id="ARBA00022714"/>
    </source>
</evidence>